<dbReference type="EMBL" id="JAACJJ010000016">
    <property type="protein sequence ID" value="KAF5324309.1"/>
    <property type="molecule type" value="Genomic_DNA"/>
</dbReference>
<name>A0A8H5BJK5_9AGAR</name>
<comment type="caution">
    <text evidence="2">The sequence shown here is derived from an EMBL/GenBank/DDBJ whole genome shotgun (WGS) entry which is preliminary data.</text>
</comment>
<keyword evidence="3" id="KW-1185">Reference proteome</keyword>
<sequence length="139" mass="15411">MHWPFSWFKHKLRMANQPTPSKPGGKSQNAENPANPPLEHVVIATAGQANFEEDITFHLGNEEISDRLTTQIGIKDASGATIKKGFYGAGSQTLAKEIAEINLRRQMALDAMQMDLAKEKLRLQQQKASSAELLEPSIR</sequence>
<feature type="region of interest" description="Disordered" evidence="1">
    <location>
        <begin position="12"/>
        <end position="37"/>
    </location>
</feature>
<reference evidence="2 3" key="1">
    <citation type="journal article" date="2020" name="ISME J.">
        <title>Uncovering the hidden diversity of litter-decomposition mechanisms in mushroom-forming fungi.</title>
        <authorList>
            <person name="Floudas D."/>
            <person name="Bentzer J."/>
            <person name="Ahren D."/>
            <person name="Johansson T."/>
            <person name="Persson P."/>
            <person name="Tunlid A."/>
        </authorList>
    </citation>
    <scope>NUCLEOTIDE SEQUENCE [LARGE SCALE GENOMIC DNA]</scope>
    <source>
        <strain evidence="2 3">CBS 101986</strain>
    </source>
</reference>
<evidence type="ECO:0000313" key="3">
    <source>
        <dbReference type="Proteomes" id="UP000567179"/>
    </source>
</evidence>
<dbReference type="Proteomes" id="UP000567179">
    <property type="component" value="Unassembled WGS sequence"/>
</dbReference>
<gene>
    <name evidence="2" type="ORF">D9619_011290</name>
</gene>
<accession>A0A8H5BJK5</accession>
<proteinExistence type="predicted"/>
<evidence type="ECO:0000313" key="2">
    <source>
        <dbReference type="EMBL" id="KAF5324309.1"/>
    </source>
</evidence>
<dbReference type="AlphaFoldDB" id="A0A8H5BJK5"/>
<organism evidence="2 3">
    <name type="scientific">Psilocybe cf. subviscida</name>
    <dbReference type="NCBI Taxonomy" id="2480587"/>
    <lineage>
        <taxon>Eukaryota</taxon>
        <taxon>Fungi</taxon>
        <taxon>Dikarya</taxon>
        <taxon>Basidiomycota</taxon>
        <taxon>Agaricomycotina</taxon>
        <taxon>Agaricomycetes</taxon>
        <taxon>Agaricomycetidae</taxon>
        <taxon>Agaricales</taxon>
        <taxon>Agaricineae</taxon>
        <taxon>Strophariaceae</taxon>
        <taxon>Psilocybe</taxon>
    </lineage>
</organism>
<protein>
    <submittedName>
        <fullName evidence="2">Uncharacterized protein</fullName>
    </submittedName>
</protein>
<evidence type="ECO:0000256" key="1">
    <source>
        <dbReference type="SAM" id="MobiDB-lite"/>
    </source>
</evidence>